<dbReference type="Proteomes" id="UP000599109">
    <property type="component" value="Unassembled WGS sequence"/>
</dbReference>
<gene>
    <name evidence="3" type="ORF">JJ685_11050</name>
</gene>
<keyword evidence="4" id="KW-1185">Reference proteome</keyword>
<dbReference type="GO" id="GO:0007155">
    <property type="term" value="P:cell adhesion"/>
    <property type="evidence" value="ECO:0007669"/>
    <property type="project" value="InterPro"/>
</dbReference>
<dbReference type="AlphaFoldDB" id="A0A936YYD9"/>
<dbReference type="EMBL" id="JAEQNE010000002">
    <property type="protein sequence ID" value="MBL0391673.1"/>
    <property type="molecule type" value="Genomic_DNA"/>
</dbReference>
<evidence type="ECO:0000256" key="1">
    <source>
        <dbReference type="ARBA" id="ARBA00022729"/>
    </source>
</evidence>
<name>A0A936YYD9_9BURK</name>
<dbReference type="InterPro" id="IPR003367">
    <property type="entry name" value="Thrombospondin_3-like_rpt"/>
</dbReference>
<keyword evidence="1" id="KW-0732">Signal</keyword>
<accession>A0A936YYD9</accession>
<dbReference type="SUPFAM" id="SSF103647">
    <property type="entry name" value="TSP type-3 repeat"/>
    <property type="match status" value="1"/>
</dbReference>
<comment type="caution">
    <text evidence="3">The sequence shown here is derived from an EMBL/GenBank/DDBJ whole genome shotgun (WGS) entry which is preliminary data.</text>
</comment>
<feature type="region of interest" description="Disordered" evidence="2">
    <location>
        <begin position="1"/>
        <end position="79"/>
    </location>
</feature>
<dbReference type="GO" id="GO:0005509">
    <property type="term" value="F:calcium ion binding"/>
    <property type="evidence" value="ECO:0007669"/>
    <property type="project" value="InterPro"/>
</dbReference>
<feature type="compositionally biased region" description="Basic and acidic residues" evidence="2">
    <location>
        <begin position="36"/>
        <end position="79"/>
    </location>
</feature>
<evidence type="ECO:0000313" key="4">
    <source>
        <dbReference type="Proteomes" id="UP000599109"/>
    </source>
</evidence>
<evidence type="ECO:0000313" key="3">
    <source>
        <dbReference type="EMBL" id="MBL0391673.1"/>
    </source>
</evidence>
<evidence type="ECO:0000256" key="2">
    <source>
        <dbReference type="SAM" id="MobiDB-lite"/>
    </source>
</evidence>
<dbReference type="InterPro" id="IPR028974">
    <property type="entry name" value="TSP_type-3_rpt"/>
</dbReference>
<organism evidence="3 4">
    <name type="scientific">Ramlibacter monticola</name>
    <dbReference type="NCBI Taxonomy" id="1926872"/>
    <lineage>
        <taxon>Bacteria</taxon>
        <taxon>Pseudomonadati</taxon>
        <taxon>Pseudomonadota</taxon>
        <taxon>Betaproteobacteria</taxon>
        <taxon>Burkholderiales</taxon>
        <taxon>Comamonadaceae</taxon>
        <taxon>Ramlibacter</taxon>
    </lineage>
</organism>
<feature type="compositionally biased region" description="Basic and acidic residues" evidence="2">
    <location>
        <begin position="1"/>
        <end position="17"/>
    </location>
</feature>
<dbReference type="Pfam" id="PF02412">
    <property type="entry name" value="TSP_3"/>
    <property type="match status" value="1"/>
</dbReference>
<dbReference type="Gene3D" id="4.10.1080.10">
    <property type="entry name" value="TSP type-3 repeat"/>
    <property type="match status" value="1"/>
</dbReference>
<sequence length="79" mass="8848">MDHDGIADHSDRDRDGDGIPNARDPNPNVPNGRHIARVDRFGPNGDFDHDGILNRNDRDRDGDGVRNARDRAPDDPRRA</sequence>
<reference evidence="3 4" key="1">
    <citation type="journal article" date="2017" name="Int. J. Syst. Evol. Microbiol.">
        <title>Ramlibacter monticola sp. nov., isolated from forest soil.</title>
        <authorList>
            <person name="Chaudhary D.K."/>
            <person name="Kim J."/>
        </authorList>
    </citation>
    <scope>NUCLEOTIDE SEQUENCE [LARGE SCALE GENOMIC DNA]</scope>
    <source>
        <strain evidence="3 4">KACC 19175</strain>
    </source>
</reference>
<protein>
    <submittedName>
        <fullName evidence="3">Thrombospondin type 3 repeat-containing protein</fullName>
    </submittedName>
</protein>
<proteinExistence type="predicted"/>